<comment type="function">
    <text evidence="4 5">Associates with the EF-Tu.GDP complex and induces the exchange of GDP to GTP. It remains bound to the aminoacyl-tRNA.EF-Tu.GTP complex up to the GTP hydrolysis stage on the ribosome.</text>
</comment>
<dbReference type="CDD" id="cd14275">
    <property type="entry name" value="UBA_EF-Ts"/>
    <property type="match status" value="1"/>
</dbReference>
<gene>
    <name evidence="4" type="primary">EFTS</name>
    <name evidence="7" type="ORF">POBO1169_LOCUS8902</name>
</gene>
<proteinExistence type="inferred from homology"/>
<evidence type="ECO:0000313" key="7">
    <source>
        <dbReference type="EMBL" id="CAD8667027.1"/>
    </source>
</evidence>
<dbReference type="InterPro" id="IPR009060">
    <property type="entry name" value="UBA-like_sf"/>
</dbReference>
<dbReference type="InterPro" id="IPR001816">
    <property type="entry name" value="Transl_elong_EFTs/EF1B"/>
</dbReference>
<sequence length="367" mass="39604">MAFLRQLAASSKRIASSTLVAQFPWRQTAPLACGAQHVQTARFSSGPSQMELIKQLREKSGAGIVDVKKSLAATNWDPEEAFQDLRKRGLAAAGKKADRVAAEGLVGVSKTSDGVFFVEMNSETDFVAKNEAFQGLVSKISKAAVEMPRPSGSELSVEDLKNADTPDGRMSDVIADVALAVRENIRLRRGFWLPTEGGIAGTYIHKSVKEGQGNIACAVVMKSEGKALSDLDKSVQDQVEDLASKVAMHVVAMKPLYLNRTTVDSSALTSELDVLRSQAEASGKPPQIIEKIVNGRLNKYYEEVCLVEQKCVLDDKDGKSVKAYVEAAGKPWGVKLEVAGYLRVQCGEGIQREEKDFAAEVKATAGL</sequence>
<dbReference type="Gene3D" id="1.10.286.20">
    <property type="match status" value="1"/>
</dbReference>
<dbReference type="FunFam" id="1.10.286.20:FF:000001">
    <property type="entry name" value="Elongation factor Ts"/>
    <property type="match status" value="1"/>
</dbReference>
<dbReference type="PROSITE" id="PS01127">
    <property type="entry name" value="EF_TS_2"/>
    <property type="match status" value="1"/>
</dbReference>
<comment type="subcellular location">
    <subcellularLocation>
        <location evidence="4">Mitochondrion</location>
    </subcellularLocation>
</comment>
<keyword evidence="2 4" id="KW-0251">Elongation factor</keyword>
<reference evidence="7" key="1">
    <citation type="submission" date="2021-01" db="EMBL/GenBank/DDBJ databases">
        <authorList>
            <person name="Corre E."/>
            <person name="Pelletier E."/>
            <person name="Niang G."/>
            <person name="Scheremetjew M."/>
            <person name="Finn R."/>
            <person name="Kale V."/>
            <person name="Holt S."/>
            <person name="Cochrane G."/>
            <person name="Meng A."/>
            <person name="Brown T."/>
            <person name="Cohen L."/>
        </authorList>
    </citation>
    <scope>NUCLEOTIDE SEQUENCE</scope>
    <source>
        <strain evidence="7">CCMP722</strain>
    </source>
</reference>
<dbReference type="NCBIfam" id="TIGR00116">
    <property type="entry name" value="tsf"/>
    <property type="match status" value="1"/>
</dbReference>
<keyword evidence="4" id="KW-0496">Mitochondrion</keyword>
<dbReference type="AlphaFoldDB" id="A0A7S0WHN6"/>
<dbReference type="EMBL" id="HBFA01017423">
    <property type="protein sequence ID" value="CAD8667027.1"/>
    <property type="molecule type" value="Transcribed_RNA"/>
</dbReference>
<protein>
    <recommendedName>
        <fullName evidence="4">Elongation factor Ts, mitochondrial</fullName>
        <shortName evidence="4">EF-Ts</shortName>
        <shortName evidence="4">EF-TsMt</shortName>
    </recommendedName>
</protein>
<evidence type="ECO:0000256" key="4">
    <source>
        <dbReference type="HAMAP-Rule" id="MF_03135"/>
    </source>
</evidence>
<evidence type="ECO:0000256" key="5">
    <source>
        <dbReference type="RuleBase" id="RU000642"/>
    </source>
</evidence>
<dbReference type="InterPro" id="IPR018101">
    <property type="entry name" value="Transl_elong_Ts_CS"/>
</dbReference>
<dbReference type="InterPro" id="IPR014039">
    <property type="entry name" value="Transl_elong_EFTs/EF1B_dimer"/>
</dbReference>
<comment type="similarity">
    <text evidence="1 4 5">Belongs to the EF-Ts family.</text>
</comment>
<dbReference type="Gene3D" id="3.30.479.20">
    <property type="entry name" value="Elongation factor Ts, dimerisation domain"/>
    <property type="match status" value="2"/>
</dbReference>
<name>A0A7S0WHN6_9CHLO</name>
<keyword evidence="3 4" id="KW-0648">Protein biosynthesis</keyword>
<organism evidence="7">
    <name type="scientific">Pyramimonas obovata</name>
    <dbReference type="NCBI Taxonomy" id="1411642"/>
    <lineage>
        <taxon>Eukaryota</taxon>
        <taxon>Viridiplantae</taxon>
        <taxon>Chlorophyta</taxon>
        <taxon>Pyramimonadophyceae</taxon>
        <taxon>Pyramimonadales</taxon>
        <taxon>Pyramimonadaceae</taxon>
        <taxon>Pyramimonas</taxon>
        <taxon>Pyramimonas incertae sedis</taxon>
    </lineage>
</organism>
<dbReference type="Gene3D" id="1.10.8.10">
    <property type="entry name" value="DNA helicase RuvA subunit, C-terminal domain"/>
    <property type="match status" value="1"/>
</dbReference>
<dbReference type="GO" id="GO:0005739">
    <property type="term" value="C:mitochondrion"/>
    <property type="evidence" value="ECO:0007669"/>
    <property type="project" value="UniProtKB-SubCell"/>
</dbReference>
<dbReference type="SUPFAM" id="SSF46934">
    <property type="entry name" value="UBA-like"/>
    <property type="match status" value="1"/>
</dbReference>
<accession>A0A7S0WHN6</accession>
<evidence type="ECO:0000256" key="3">
    <source>
        <dbReference type="ARBA" id="ARBA00022917"/>
    </source>
</evidence>
<dbReference type="InterPro" id="IPR036402">
    <property type="entry name" value="EF-Ts_dimer_sf"/>
</dbReference>
<feature type="domain" description="Translation elongation factor EFTs/EF1B dimerisation" evidence="6">
    <location>
        <begin position="117"/>
        <end position="348"/>
    </location>
</feature>
<dbReference type="PANTHER" id="PTHR11741:SF0">
    <property type="entry name" value="ELONGATION FACTOR TS, MITOCHONDRIAL"/>
    <property type="match status" value="1"/>
</dbReference>
<dbReference type="FunFam" id="1.10.8.10:FF:000001">
    <property type="entry name" value="Elongation factor Ts"/>
    <property type="match status" value="1"/>
</dbReference>
<dbReference type="Pfam" id="PF00889">
    <property type="entry name" value="EF_TS"/>
    <property type="match status" value="1"/>
</dbReference>
<evidence type="ECO:0000256" key="2">
    <source>
        <dbReference type="ARBA" id="ARBA00022768"/>
    </source>
</evidence>
<evidence type="ECO:0000256" key="1">
    <source>
        <dbReference type="ARBA" id="ARBA00005532"/>
    </source>
</evidence>
<dbReference type="PANTHER" id="PTHR11741">
    <property type="entry name" value="ELONGATION FACTOR TS"/>
    <property type="match status" value="1"/>
</dbReference>
<dbReference type="GO" id="GO:0003746">
    <property type="term" value="F:translation elongation factor activity"/>
    <property type="evidence" value="ECO:0007669"/>
    <property type="project" value="UniProtKB-UniRule"/>
</dbReference>
<dbReference type="HAMAP" id="MF_00050">
    <property type="entry name" value="EF_Ts"/>
    <property type="match status" value="1"/>
</dbReference>
<evidence type="ECO:0000259" key="6">
    <source>
        <dbReference type="Pfam" id="PF00889"/>
    </source>
</evidence>
<dbReference type="GO" id="GO:0070125">
    <property type="term" value="P:mitochondrial translational elongation"/>
    <property type="evidence" value="ECO:0007669"/>
    <property type="project" value="TreeGrafter"/>
</dbReference>
<dbReference type="SUPFAM" id="SSF54713">
    <property type="entry name" value="Elongation factor Ts (EF-Ts), dimerisation domain"/>
    <property type="match status" value="1"/>
</dbReference>